<reference evidence="1" key="2">
    <citation type="journal article" date="2021" name="PeerJ">
        <title>Extensive microbial diversity within the chicken gut microbiome revealed by metagenomics and culture.</title>
        <authorList>
            <person name="Gilroy R."/>
            <person name="Ravi A."/>
            <person name="Getino M."/>
            <person name="Pursley I."/>
            <person name="Horton D.L."/>
            <person name="Alikhan N.F."/>
            <person name="Baker D."/>
            <person name="Gharbi K."/>
            <person name="Hall N."/>
            <person name="Watson M."/>
            <person name="Adriaenssens E.M."/>
            <person name="Foster-Nyarko E."/>
            <person name="Jarju S."/>
            <person name="Secka A."/>
            <person name="Antonio M."/>
            <person name="Oren A."/>
            <person name="Chaudhuri R.R."/>
            <person name="La Ragione R."/>
            <person name="Hildebrand F."/>
            <person name="Pallen M.J."/>
        </authorList>
    </citation>
    <scope>NUCLEOTIDE SEQUENCE</scope>
    <source>
        <strain evidence="1">7293</strain>
    </source>
</reference>
<proteinExistence type="predicted"/>
<gene>
    <name evidence="1" type="ORF">IAA97_05430</name>
</gene>
<evidence type="ECO:0000313" key="1">
    <source>
        <dbReference type="EMBL" id="MBO8436400.1"/>
    </source>
</evidence>
<name>A0A9D9H287_9SPIO</name>
<dbReference type="EMBL" id="JADIMT010000066">
    <property type="protein sequence ID" value="MBO8436400.1"/>
    <property type="molecule type" value="Genomic_DNA"/>
</dbReference>
<reference evidence="1" key="1">
    <citation type="submission" date="2020-10" db="EMBL/GenBank/DDBJ databases">
        <authorList>
            <person name="Gilroy R."/>
        </authorList>
    </citation>
    <scope>NUCLEOTIDE SEQUENCE</scope>
    <source>
        <strain evidence="1">7293</strain>
    </source>
</reference>
<protein>
    <submittedName>
        <fullName evidence="1">Uncharacterized protein</fullName>
    </submittedName>
</protein>
<comment type="caution">
    <text evidence="1">The sequence shown here is derived from an EMBL/GenBank/DDBJ whole genome shotgun (WGS) entry which is preliminary data.</text>
</comment>
<sequence length="138" mass="15758">MTPFWKKKSEKVRIQQPVPSFFTSIGTEYIVREPKEARKVLEENKPCICLFVPERGVFADSYAWANALSSASYLIILANKDGKDEKAFMKRIDSIIFSPVPRRLSAAFIASNDEEAEKLAKAAEETFHRIVTIRYNPN</sequence>
<accession>A0A9D9H287</accession>
<dbReference type="AlphaFoldDB" id="A0A9D9H287"/>
<organism evidence="1 2">
    <name type="scientific">Candidatus Ornithospirochaeta stercoripullorum</name>
    <dbReference type="NCBI Taxonomy" id="2840899"/>
    <lineage>
        <taxon>Bacteria</taxon>
        <taxon>Pseudomonadati</taxon>
        <taxon>Spirochaetota</taxon>
        <taxon>Spirochaetia</taxon>
        <taxon>Spirochaetales</taxon>
        <taxon>Spirochaetaceae</taxon>
        <taxon>Spirochaetaceae incertae sedis</taxon>
        <taxon>Candidatus Ornithospirochaeta</taxon>
    </lineage>
</organism>
<dbReference type="Proteomes" id="UP000823615">
    <property type="component" value="Unassembled WGS sequence"/>
</dbReference>
<evidence type="ECO:0000313" key="2">
    <source>
        <dbReference type="Proteomes" id="UP000823615"/>
    </source>
</evidence>